<sequence>MGRLMSAPFLLSLTATLASADSTCLSAVSWGDPRVDVFGRAPDNSIWHKFYTGYDWQPEKFERIPSQASSCPSASSWGYGRLDILWVDESSGNVLHKYFDSGSWGNTDNGIYLHKAWTGTDYYPTGQQWEDLGGNFSSAPYIASWGPDRLDIVGLSAETNSLWHRFWEGTRWTEWEDLGGGPFIGNPIATSWGSGRLDLWAVDKQGVLNHKFWDGFQWNGWEQLGGKFSETPQVVHWSKGKIDIVGKNANGRYYLKRFDGGNWNPSLDGWWVLSGPYSSEPRLITKTEKQNFLYLFGIDTNNVARLQIWSGYDWQPSAQETWPLGDVSKPYANGKPDSSASQGQQVILRVGRLVLTTTPTTEKMDIFNKMGADKANLAVGAKNSSSIPTMPKFSSKVEEQKYKKEHLAGAFRIFAQNGFDEGVSGHMSPRDPVDPRTFWINPFTMHFADITVSDLVYVTEDAEVISGKHSVNAAGFAIHSEIHKAHPWINAVCHAHSTAGKTYSAFGKPLPSLTQDSLKFHGKRSILHEYHGPVLSTEEGKAIARVINDRMNVVILKNHGLLSLMIDAATPARGEPATIDEEVARGAADTIGTRSRGFLHFQPYYLNMIAQTGGAFLL</sequence>
<dbReference type="InterPro" id="IPR036409">
    <property type="entry name" value="Aldolase_II/adducin_N_sf"/>
</dbReference>
<protein>
    <recommendedName>
        <fullName evidence="2">Class II aldolase/adducin N-terminal domain-containing protein</fullName>
    </recommendedName>
</protein>
<dbReference type="Gene3D" id="2.120.10.70">
    <property type="entry name" value="Fucose-specific lectin"/>
    <property type="match status" value="1"/>
</dbReference>
<feature type="chain" id="PRO_5019246461" description="Class II aldolase/adducin N-terminal domain-containing protein" evidence="1">
    <location>
        <begin position="21"/>
        <end position="618"/>
    </location>
</feature>
<dbReference type="STRING" id="363999.A0A439CUF2"/>
<evidence type="ECO:0000313" key="4">
    <source>
        <dbReference type="Proteomes" id="UP000286045"/>
    </source>
</evidence>
<dbReference type="InterPro" id="IPR051017">
    <property type="entry name" value="Aldolase-II_Adducin_sf"/>
</dbReference>
<dbReference type="AlphaFoldDB" id="A0A439CUF2"/>
<dbReference type="GO" id="GO:0005856">
    <property type="term" value="C:cytoskeleton"/>
    <property type="evidence" value="ECO:0007669"/>
    <property type="project" value="TreeGrafter"/>
</dbReference>
<dbReference type="Pfam" id="PF00596">
    <property type="entry name" value="Aldolase_II"/>
    <property type="match status" value="1"/>
</dbReference>
<dbReference type="GO" id="GO:0051015">
    <property type="term" value="F:actin filament binding"/>
    <property type="evidence" value="ECO:0007669"/>
    <property type="project" value="TreeGrafter"/>
</dbReference>
<name>A0A439CUF2_9PEZI</name>
<reference evidence="3 4" key="1">
    <citation type="submission" date="2018-12" db="EMBL/GenBank/DDBJ databases">
        <title>Draft genome sequence of Xylaria grammica IHI A82.</title>
        <authorList>
            <person name="Buettner E."/>
            <person name="Kellner H."/>
        </authorList>
    </citation>
    <scope>NUCLEOTIDE SEQUENCE [LARGE SCALE GENOMIC DNA]</scope>
    <source>
        <strain evidence="3 4">IHI A82</strain>
    </source>
</reference>
<dbReference type="SUPFAM" id="SSF89372">
    <property type="entry name" value="Fucose-specific lectin"/>
    <property type="match status" value="2"/>
</dbReference>
<dbReference type="InterPro" id="IPR058502">
    <property type="entry name" value="PLL-like_beta-prop"/>
</dbReference>
<dbReference type="InterPro" id="IPR001303">
    <property type="entry name" value="Aldolase_II/adducin_N"/>
</dbReference>
<evidence type="ECO:0000259" key="2">
    <source>
        <dbReference type="SMART" id="SM01007"/>
    </source>
</evidence>
<organism evidence="3 4">
    <name type="scientific">Xylaria grammica</name>
    <dbReference type="NCBI Taxonomy" id="363999"/>
    <lineage>
        <taxon>Eukaryota</taxon>
        <taxon>Fungi</taxon>
        <taxon>Dikarya</taxon>
        <taxon>Ascomycota</taxon>
        <taxon>Pezizomycotina</taxon>
        <taxon>Sordariomycetes</taxon>
        <taxon>Xylariomycetidae</taxon>
        <taxon>Xylariales</taxon>
        <taxon>Xylariaceae</taxon>
        <taxon>Xylaria</taxon>
    </lineage>
</organism>
<keyword evidence="1" id="KW-0732">Signal</keyword>
<proteinExistence type="predicted"/>
<feature type="signal peptide" evidence="1">
    <location>
        <begin position="1"/>
        <end position="20"/>
    </location>
</feature>
<accession>A0A439CUF2</accession>
<dbReference type="Gene3D" id="3.40.225.10">
    <property type="entry name" value="Class II aldolase/adducin N-terminal domain"/>
    <property type="match status" value="1"/>
</dbReference>
<evidence type="ECO:0000313" key="3">
    <source>
        <dbReference type="EMBL" id="RWA05711.1"/>
    </source>
</evidence>
<comment type="caution">
    <text evidence="3">The sequence shown here is derived from an EMBL/GenBank/DDBJ whole genome shotgun (WGS) entry which is preliminary data.</text>
</comment>
<dbReference type="Proteomes" id="UP000286045">
    <property type="component" value="Unassembled WGS sequence"/>
</dbReference>
<dbReference type="Pfam" id="PF26607">
    <property type="entry name" value="DUF8189"/>
    <property type="match status" value="1"/>
</dbReference>
<dbReference type="PANTHER" id="PTHR10672:SF39">
    <property type="entry name" value="CLASS II ALDOLASE_ADDUCIN N-TERMINAL DOMAIN-CONTAINING PROTEIN"/>
    <property type="match status" value="1"/>
</dbReference>
<dbReference type="PANTHER" id="PTHR10672">
    <property type="entry name" value="ADDUCIN"/>
    <property type="match status" value="1"/>
</dbReference>
<dbReference type="SMART" id="SM01007">
    <property type="entry name" value="Aldolase_II"/>
    <property type="match status" value="1"/>
</dbReference>
<gene>
    <name evidence="3" type="ORF">EKO27_g9394</name>
</gene>
<evidence type="ECO:0000256" key="1">
    <source>
        <dbReference type="SAM" id="SignalP"/>
    </source>
</evidence>
<keyword evidence="4" id="KW-1185">Reference proteome</keyword>
<dbReference type="EMBL" id="RYZI01000409">
    <property type="protein sequence ID" value="RWA05711.1"/>
    <property type="molecule type" value="Genomic_DNA"/>
</dbReference>
<feature type="domain" description="Class II aldolase/adducin N-terminal" evidence="2">
    <location>
        <begin position="405"/>
        <end position="573"/>
    </location>
</feature>
<dbReference type="SUPFAM" id="SSF53639">
    <property type="entry name" value="AraD/HMP-PK domain-like"/>
    <property type="match status" value="1"/>
</dbReference>